<gene>
    <name evidence="7" type="ORF">RRG08_064041</name>
</gene>
<evidence type="ECO:0000256" key="3">
    <source>
        <dbReference type="ARBA" id="ARBA00022692"/>
    </source>
</evidence>
<feature type="transmembrane region" description="Helical" evidence="6">
    <location>
        <begin position="221"/>
        <end position="242"/>
    </location>
</feature>
<keyword evidence="5 6" id="KW-0472">Membrane</keyword>
<dbReference type="PANTHER" id="PTHR31548:SF1">
    <property type="entry name" value="LD47387P"/>
    <property type="match status" value="1"/>
</dbReference>
<accession>A0AAE1CXJ2</accession>
<comment type="subcellular location">
    <subcellularLocation>
        <location evidence="1">Membrane</location>
        <topology evidence="1">Multi-pass membrane protein</topology>
    </subcellularLocation>
</comment>
<evidence type="ECO:0000256" key="6">
    <source>
        <dbReference type="SAM" id="Phobius"/>
    </source>
</evidence>
<dbReference type="Proteomes" id="UP001283361">
    <property type="component" value="Unassembled WGS sequence"/>
</dbReference>
<feature type="transmembrane region" description="Helical" evidence="6">
    <location>
        <begin position="7"/>
        <end position="28"/>
    </location>
</feature>
<dbReference type="AlphaFoldDB" id="A0AAE1CXJ2"/>
<dbReference type="PANTHER" id="PTHR31548">
    <property type="entry name" value="CLARIN"/>
    <property type="match status" value="1"/>
</dbReference>
<keyword evidence="4 6" id="KW-1133">Transmembrane helix</keyword>
<evidence type="ECO:0000256" key="2">
    <source>
        <dbReference type="ARBA" id="ARBA00005787"/>
    </source>
</evidence>
<evidence type="ECO:0000313" key="7">
    <source>
        <dbReference type="EMBL" id="KAK3743188.1"/>
    </source>
</evidence>
<sequence>MDTAKRHWITISIFIAAIGVGFIVSAFATDHWIMSEPKGNATNQNSTGGSSSGYTANITFGLFTGSRSIDYGIGRRTQNLILKCDLTDNVCAYANKNSPDEDLQAMIDSYKNQTGGTHLSEHWFGLFSFPLFVATLVMLVLAIVWGLVAVGFAIFNLFGRPIETITGPSGLYIWNVLALMFSLAALGLYLGLYFSEFEENILQQDALGAGFTSDGLTDLDYSFYFVVGAVAAFLVNIGILLISDRKCCCSFSSSAEKEVDNGMILY</sequence>
<feature type="transmembrane region" description="Helical" evidence="6">
    <location>
        <begin position="171"/>
        <end position="194"/>
    </location>
</feature>
<comment type="similarity">
    <text evidence="2">Belongs to the clarin family.</text>
</comment>
<evidence type="ECO:0000256" key="5">
    <source>
        <dbReference type="ARBA" id="ARBA00023136"/>
    </source>
</evidence>
<evidence type="ECO:0000256" key="1">
    <source>
        <dbReference type="ARBA" id="ARBA00004141"/>
    </source>
</evidence>
<keyword evidence="8" id="KW-1185">Reference proteome</keyword>
<organism evidence="7 8">
    <name type="scientific">Elysia crispata</name>
    <name type="common">lettuce slug</name>
    <dbReference type="NCBI Taxonomy" id="231223"/>
    <lineage>
        <taxon>Eukaryota</taxon>
        <taxon>Metazoa</taxon>
        <taxon>Spiralia</taxon>
        <taxon>Lophotrochozoa</taxon>
        <taxon>Mollusca</taxon>
        <taxon>Gastropoda</taxon>
        <taxon>Heterobranchia</taxon>
        <taxon>Euthyneura</taxon>
        <taxon>Panpulmonata</taxon>
        <taxon>Sacoglossa</taxon>
        <taxon>Placobranchoidea</taxon>
        <taxon>Plakobranchidae</taxon>
        <taxon>Elysia</taxon>
    </lineage>
</organism>
<evidence type="ECO:0000256" key="4">
    <source>
        <dbReference type="ARBA" id="ARBA00022989"/>
    </source>
</evidence>
<evidence type="ECO:0000313" key="8">
    <source>
        <dbReference type="Proteomes" id="UP001283361"/>
    </source>
</evidence>
<dbReference type="EMBL" id="JAWDGP010006323">
    <property type="protein sequence ID" value="KAK3743188.1"/>
    <property type="molecule type" value="Genomic_DNA"/>
</dbReference>
<dbReference type="GO" id="GO:0007605">
    <property type="term" value="P:sensory perception of sound"/>
    <property type="evidence" value="ECO:0007669"/>
    <property type="project" value="UniProtKB-ARBA"/>
</dbReference>
<name>A0AAE1CXJ2_9GAST</name>
<proteinExistence type="inferred from homology"/>
<dbReference type="GO" id="GO:0016020">
    <property type="term" value="C:membrane"/>
    <property type="evidence" value="ECO:0007669"/>
    <property type="project" value="UniProtKB-SubCell"/>
</dbReference>
<keyword evidence="3 6" id="KW-0812">Transmembrane</keyword>
<dbReference type="InterPro" id="IPR026748">
    <property type="entry name" value="Clarin"/>
</dbReference>
<dbReference type="Pfam" id="PF25807">
    <property type="entry name" value="Clarin-2"/>
    <property type="match status" value="1"/>
</dbReference>
<protein>
    <submittedName>
        <fullName evidence="7">Uncharacterized protein</fullName>
    </submittedName>
</protein>
<dbReference type="Gene3D" id="1.20.140.150">
    <property type="match status" value="1"/>
</dbReference>
<feature type="transmembrane region" description="Helical" evidence="6">
    <location>
        <begin position="129"/>
        <end position="159"/>
    </location>
</feature>
<comment type="caution">
    <text evidence="7">The sequence shown here is derived from an EMBL/GenBank/DDBJ whole genome shotgun (WGS) entry which is preliminary data.</text>
</comment>
<reference evidence="7" key="1">
    <citation type="journal article" date="2023" name="G3 (Bethesda)">
        <title>A reference genome for the long-term kleptoplast-retaining sea slug Elysia crispata morphotype clarki.</title>
        <authorList>
            <person name="Eastman K.E."/>
            <person name="Pendleton A.L."/>
            <person name="Shaikh M.A."/>
            <person name="Suttiyut T."/>
            <person name="Ogas R."/>
            <person name="Tomko P."/>
            <person name="Gavelis G."/>
            <person name="Widhalm J.R."/>
            <person name="Wisecaver J.H."/>
        </authorList>
    </citation>
    <scope>NUCLEOTIDE SEQUENCE</scope>
    <source>
        <strain evidence="7">ECLA1</strain>
    </source>
</reference>